<dbReference type="InterPro" id="IPR036736">
    <property type="entry name" value="ACP-like_sf"/>
</dbReference>
<dbReference type="Proteomes" id="UP000195652">
    <property type="component" value="Chromosome"/>
</dbReference>
<dbReference type="SUPFAM" id="SSF47336">
    <property type="entry name" value="ACP-like"/>
    <property type="match status" value="1"/>
</dbReference>
<dbReference type="InterPro" id="IPR009081">
    <property type="entry name" value="PP-bd_ACP"/>
</dbReference>
<organism evidence="2 3">
    <name type="scientific">Corynebacterium silvaticum</name>
    <dbReference type="NCBI Taxonomy" id="2320431"/>
    <lineage>
        <taxon>Bacteria</taxon>
        <taxon>Bacillati</taxon>
        <taxon>Actinomycetota</taxon>
        <taxon>Actinomycetes</taxon>
        <taxon>Mycobacteriales</taxon>
        <taxon>Corynebacteriaceae</taxon>
        <taxon>Corynebacterium</taxon>
    </lineage>
</organism>
<evidence type="ECO:0000313" key="3">
    <source>
        <dbReference type="Proteomes" id="UP000195652"/>
    </source>
</evidence>
<dbReference type="PROSITE" id="PS50075">
    <property type="entry name" value="CARRIER"/>
    <property type="match status" value="1"/>
</dbReference>
<reference evidence="2 3" key="3">
    <citation type="journal article" date="2020" name="Int. J. Syst. Evol. Microbiol.">
        <title>Corynebacterium silvaticum sp. nov., a unique group of NTTB corynebacteria in wild boar and roe deer.</title>
        <authorList>
            <person name="Dangel A."/>
            <person name="Berger A."/>
            <person name="Rau J."/>
            <person name="Eisenberg T."/>
            <person name="Kampfer P."/>
            <person name="Margos G."/>
            <person name="Contzen M."/>
            <person name="Busse H.J."/>
            <person name="Konrad R."/>
            <person name="Peters M."/>
            <person name="Sting R."/>
            <person name="Sing A."/>
        </authorList>
    </citation>
    <scope>NUCLEOTIDE SEQUENCE [LARGE SCALE GENOMIC DNA]</scope>
    <source>
        <strain evidence="2 3">PO100/5</strain>
    </source>
</reference>
<dbReference type="EMBL" id="CP021417">
    <property type="protein sequence ID" value="ARU46532.1"/>
    <property type="molecule type" value="Genomic_DNA"/>
</dbReference>
<dbReference type="Pfam" id="PF00550">
    <property type="entry name" value="PP-binding"/>
    <property type="match status" value="1"/>
</dbReference>
<reference evidence="2 3" key="1">
    <citation type="journal article" date="2014" name="BMC Vet. Res.">
        <title>First report of Corynebacterium pseudotuberculosis from caseous lymphadenitis lesions in Black Alentejano pig (Sus scrofa domesticus).</title>
        <authorList>
            <person name="Oliveira M."/>
            <person name="Barroco C."/>
            <person name="Mottola C."/>
            <person name="Santos R."/>
            <person name="Lemsaddek A."/>
            <person name="Tavares L."/>
            <person name="Semedo-Lemsaddek T."/>
        </authorList>
    </citation>
    <scope>NUCLEOTIDE SEQUENCE [LARGE SCALE GENOMIC DNA]</scope>
    <source>
        <strain evidence="2 3">PO100/5</strain>
    </source>
</reference>
<dbReference type="KEGG" id="csil:CBE74_08635"/>
<evidence type="ECO:0000313" key="2">
    <source>
        <dbReference type="EMBL" id="ARU46532.1"/>
    </source>
</evidence>
<protein>
    <submittedName>
        <fullName evidence="2">Acyl carrier protein</fullName>
    </submittedName>
</protein>
<name>A0A7Y4LFM7_9CORY</name>
<feature type="region of interest" description="Disordered" evidence="1">
    <location>
        <begin position="1"/>
        <end position="27"/>
    </location>
</feature>
<dbReference type="GeneID" id="75008308"/>
<dbReference type="AlphaFoldDB" id="A0A7Y4LFM7"/>
<evidence type="ECO:0000256" key="1">
    <source>
        <dbReference type="SAM" id="MobiDB-lite"/>
    </source>
</evidence>
<sequence>MSSLQDQLLKLQDSTSDSSQPSADASTREKVIAVLALLGVEKENAVPSARLDSLGITSLDRIELTIRVEEHCGFRTTDTAIFALETVQDLIDYAERKGEQQK</sequence>
<reference evidence="2 3" key="4">
    <citation type="journal article" date="2020" name="PLoS ONE">
        <title>Taxonomic classification of strain PO100/5 shows a broader geographic distribution and genetic markers of the recently described Corynebacterium silvaticum.</title>
        <authorList>
            <person name="Viana M.V.C."/>
            <person name="Profeta R."/>
            <person name="da Silva A.L."/>
            <person name="Hurtado R."/>
            <person name="Cerqueira J.C."/>
            <person name="Ribeiro B.F.S."/>
            <person name="Almeida M.O."/>
            <person name="Morais-Rodrigues F."/>
            <person name="Soares S.C."/>
            <person name="Oliveira M."/>
            <person name="Tavares L."/>
            <person name="Figueiredo H."/>
            <person name="Wattam A.R."/>
            <person name="Barh D."/>
            <person name="Ghosh P."/>
            <person name="Silva A."/>
            <person name="Azevedo V."/>
        </authorList>
    </citation>
    <scope>NUCLEOTIDE SEQUENCE [LARGE SCALE GENOMIC DNA]</scope>
    <source>
        <strain evidence="2 3">PO100/5</strain>
    </source>
</reference>
<dbReference type="RefSeq" id="WP_087454332.1">
    <property type="nucleotide sequence ID" value="NZ_CP021417.2"/>
</dbReference>
<feature type="compositionally biased region" description="Low complexity" evidence="1">
    <location>
        <begin position="1"/>
        <end position="20"/>
    </location>
</feature>
<accession>A0A7Y4LFM7</accession>
<gene>
    <name evidence="2" type="ORF">CBE74_08635</name>
</gene>
<reference evidence="2 3" key="2">
    <citation type="journal article" date="2020" name="Antonie Van Leeuwenhoek">
        <title>Phylogenomic characterisation of a novel corynebacterial species pathogenic to animals.</title>
        <authorList>
            <person name="Moller J."/>
            <person name="Musella L."/>
            <person name="Melnikov V."/>
            <person name="Geissdorfer W."/>
            <person name="Burkovski A."/>
            <person name="Sangal V."/>
        </authorList>
    </citation>
    <scope>NUCLEOTIDE SEQUENCE [LARGE SCALE GENOMIC DNA]</scope>
    <source>
        <strain evidence="2 3">PO100/5</strain>
    </source>
</reference>
<dbReference type="Gene3D" id="1.10.1200.10">
    <property type="entry name" value="ACP-like"/>
    <property type="match status" value="1"/>
</dbReference>
<proteinExistence type="predicted"/>
<dbReference type="OrthoDB" id="4409886at2"/>
<keyword evidence="3" id="KW-1185">Reference proteome</keyword>